<feature type="region of interest" description="Disordered" evidence="5">
    <location>
        <begin position="80"/>
        <end position="122"/>
    </location>
</feature>
<sequence>MGRLDAWLWSVRVYKTRSLATAAIKGGHVRVDNAPAKPAALVVEGQTIRVRGDDHTERVLEVLDPTLVKRVGASVAQRAYLDKTPAQPPPIAQMGGRVATRERGAGRPTKKQRRETDAFRGR</sequence>
<evidence type="ECO:0000256" key="2">
    <source>
        <dbReference type="ARBA" id="ARBA00022884"/>
    </source>
</evidence>
<dbReference type="CDD" id="cd00165">
    <property type="entry name" value="S4"/>
    <property type="match status" value="1"/>
</dbReference>
<keyword evidence="2 4" id="KW-0694">RNA-binding</keyword>
<dbReference type="SMART" id="SM00363">
    <property type="entry name" value="S4"/>
    <property type="match status" value="1"/>
</dbReference>
<keyword evidence="8" id="KW-1185">Reference proteome</keyword>
<dbReference type="InterPro" id="IPR025708">
    <property type="entry name" value="HSP15"/>
</dbReference>
<feature type="domain" description="RNA-binding S4" evidence="6">
    <location>
        <begin position="2"/>
        <end position="64"/>
    </location>
</feature>
<dbReference type="SUPFAM" id="SSF55174">
    <property type="entry name" value="Alpha-L RNA-binding motif"/>
    <property type="match status" value="1"/>
</dbReference>
<evidence type="ECO:0000313" key="7">
    <source>
        <dbReference type="EMBL" id="WZW97324.1"/>
    </source>
</evidence>
<accession>A0ABZ3C399</accession>
<keyword evidence="3" id="KW-0238">DNA-binding</keyword>
<evidence type="ECO:0000313" key="8">
    <source>
        <dbReference type="Proteomes" id="UP001434337"/>
    </source>
</evidence>
<name>A0ABZ3C399_9ACTN</name>
<dbReference type="Pfam" id="PF01479">
    <property type="entry name" value="S4"/>
    <property type="match status" value="1"/>
</dbReference>
<evidence type="ECO:0000256" key="3">
    <source>
        <dbReference type="ARBA" id="ARBA00023125"/>
    </source>
</evidence>
<proteinExistence type="inferred from homology"/>
<dbReference type="PROSITE" id="PS50889">
    <property type="entry name" value="S4"/>
    <property type="match status" value="1"/>
</dbReference>
<evidence type="ECO:0000256" key="4">
    <source>
        <dbReference type="PROSITE-ProRule" id="PRU00182"/>
    </source>
</evidence>
<comment type="similarity">
    <text evidence="1">Belongs to the HSP15 family.</text>
</comment>
<gene>
    <name evidence="7" type="ORF">PCC79_10390</name>
</gene>
<dbReference type="PIRSF" id="PIRSF016821">
    <property type="entry name" value="HSP15"/>
    <property type="match status" value="1"/>
</dbReference>
<reference evidence="7 8" key="1">
    <citation type="journal article" date="2023" name="Environ Microbiome">
        <title>A coral-associated actinobacterium mitigates coral bleaching under heat stress.</title>
        <authorList>
            <person name="Li J."/>
            <person name="Zou Y."/>
            <person name="Li Q."/>
            <person name="Zhang J."/>
            <person name="Bourne D.G."/>
            <person name="Lyu Y."/>
            <person name="Liu C."/>
            <person name="Zhang S."/>
        </authorList>
    </citation>
    <scope>NUCLEOTIDE SEQUENCE [LARGE SCALE GENOMIC DNA]</scope>
    <source>
        <strain evidence="7 8">SCSIO 13291</strain>
    </source>
</reference>
<evidence type="ECO:0000259" key="6">
    <source>
        <dbReference type="SMART" id="SM00363"/>
    </source>
</evidence>
<dbReference type="InterPro" id="IPR036986">
    <property type="entry name" value="S4_RNA-bd_sf"/>
</dbReference>
<dbReference type="Proteomes" id="UP001434337">
    <property type="component" value="Chromosome"/>
</dbReference>
<organism evidence="7 8">
    <name type="scientific">Propioniciclava soli</name>
    <dbReference type="NCBI Taxonomy" id="2775081"/>
    <lineage>
        <taxon>Bacteria</taxon>
        <taxon>Bacillati</taxon>
        <taxon>Actinomycetota</taxon>
        <taxon>Actinomycetes</taxon>
        <taxon>Propionibacteriales</taxon>
        <taxon>Propionibacteriaceae</taxon>
        <taxon>Propioniciclava</taxon>
    </lineage>
</organism>
<evidence type="ECO:0000256" key="5">
    <source>
        <dbReference type="SAM" id="MobiDB-lite"/>
    </source>
</evidence>
<evidence type="ECO:0000256" key="1">
    <source>
        <dbReference type="ARBA" id="ARBA00008396"/>
    </source>
</evidence>
<dbReference type="RefSeq" id="WP_232547598.1">
    <property type="nucleotide sequence ID" value="NZ_CP115965.1"/>
</dbReference>
<dbReference type="EMBL" id="CP115965">
    <property type="protein sequence ID" value="WZW97324.1"/>
    <property type="molecule type" value="Genomic_DNA"/>
</dbReference>
<dbReference type="InterPro" id="IPR002942">
    <property type="entry name" value="S4_RNA-bd"/>
</dbReference>
<dbReference type="Gene3D" id="3.10.290.10">
    <property type="entry name" value="RNA-binding S4 domain"/>
    <property type="match status" value="1"/>
</dbReference>
<protein>
    <submittedName>
        <fullName evidence="7">S4 domain-containing protein</fullName>
    </submittedName>
</protein>